<reference evidence="3" key="1">
    <citation type="submission" date="2021-02" db="EMBL/GenBank/DDBJ databases">
        <authorList>
            <person name="Nowell W R."/>
        </authorList>
    </citation>
    <scope>NUCLEOTIDE SEQUENCE</scope>
</reference>
<dbReference type="Gene3D" id="3.90.70.10">
    <property type="entry name" value="Cysteine proteinases"/>
    <property type="match status" value="1"/>
</dbReference>
<dbReference type="Pfam" id="PF00112">
    <property type="entry name" value="Peptidase_C1"/>
    <property type="match status" value="1"/>
</dbReference>
<protein>
    <recommendedName>
        <fullName evidence="2">Peptidase C1A papain C-terminal domain-containing protein</fullName>
    </recommendedName>
</protein>
<evidence type="ECO:0000313" key="4">
    <source>
        <dbReference type="EMBL" id="CAF1412949.1"/>
    </source>
</evidence>
<evidence type="ECO:0000313" key="5">
    <source>
        <dbReference type="Proteomes" id="UP000663828"/>
    </source>
</evidence>
<dbReference type="AlphaFoldDB" id="A0A815HM77"/>
<evidence type="ECO:0000256" key="1">
    <source>
        <dbReference type="ARBA" id="ARBA00008455"/>
    </source>
</evidence>
<dbReference type="Proteomes" id="UP000663852">
    <property type="component" value="Unassembled WGS sequence"/>
</dbReference>
<dbReference type="GO" id="GO:0008234">
    <property type="term" value="F:cysteine-type peptidase activity"/>
    <property type="evidence" value="ECO:0007669"/>
    <property type="project" value="InterPro"/>
</dbReference>
<accession>A0A815HM77</accession>
<dbReference type="OrthoDB" id="9975743at2759"/>
<proteinExistence type="inferred from homology"/>
<evidence type="ECO:0000313" key="3">
    <source>
        <dbReference type="EMBL" id="CAF1354356.1"/>
    </source>
</evidence>
<dbReference type="Proteomes" id="UP000663828">
    <property type="component" value="Unassembled WGS sequence"/>
</dbReference>
<keyword evidence="5" id="KW-1185">Reference proteome</keyword>
<comment type="caution">
    <text evidence="3">The sequence shown here is derived from an EMBL/GenBank/DDBJ whole genome shotgun (WGS) entry which is preliminary data.</text>
</comment>
<dbReference type="EMBL" id="CAJNOR010003428">
    <property type="protein sequence ID" value="CAF1412949.1"/>
    <property type="molecule type" value="Genomic_DNA"/>
</dbReference>
<feature type="domain" description="Peptidase C1A papain C-terminal" evidence="2">
    <location>
        <begin position="85"/>
        <end position="215"/>
    </location>
</feature>
<comment type="similarity">
    <text evidence="1">Belongs to the peptidase C1 family.</text>
</comment>
<dbReference type="SUPFAM" id="SSF54001">
    <property type="entry name" value="Cysteine proteinases"/>
    <property type="match status" value="1"/>
</dbReference>
<gene>
    <name evidence="3" type="ORF">EDS130_LOCUS33463</name>
    <name evidence="4" type="ORF">XAT740_LOCUS34773</name>
</gene>
<evidence type="ECO:0000313" key="6">
    <source>
        <dbReference type="Proteomes" id="UP000663852"/>
    </source>
</evidence>
<evidence type="ECO:0000259" key="2">
    <source>
        <dbReference type="Pfam" id="PF00112"/>
    </source>
</evidence>
<organism evidence="3 6">
    <name type="scientific">Adineta ricciae</name>
    <name type="common">Rotifer</name>
    <dbReference type="NCBI Taxonomy" id="249248"/>
    <lineage>
        <taxon>Eukaryota</taxon>
        <taxon>Metazoa</taxon>
        <taxon>Spiralia</taxon>
        <taxon>Gnathifera</taxon>
        <taxon>Rotifera</taxon>
        <taxon>Eurotatoria</taxon>
        <taxon>Bdelloidea</taxon>
        <taxon>Adinetida</taxon>
        <taxon>Adinetidae</taxon>
        <taxon>Adineta</taxon>
    </lineage>
</organism>
<dbReference type="PANTHER" id="PTHR12411">
    <property type="entry name" value="CYSTEINE PROTEASE FAMILY C1-RELATED"/>
    <property type="match status" value="1"/>
</dbReference>
<dbReference type="EMBL" id="CAJNOJ010000267">
    <property type="protein sequence ID" value="CAF1354356.1"/>
    <property type="molecule type" value="Genomic_DNA"/>
</dbReference>
<name>A0A815HM77_ADIRI</name>
<dbReference type="GO" id="GO:0006508">
    <property type="term" value="P:proteolysis"/>
    <property type="evidence" value="ECO:0007669"/>
    <property type="project" value="InterPro"/>
</dbReference>
<dbReference type="CDD" id="cd02619">
    <property type="entry name" value="Peptidase_C1"/>
    <property type="match status" value="1"/>
</dbReference>
<dbReference type="InterPro" id="IPR038765">
    <property type="entry name" value="Papain-like_cys_pep_sf"/>
</dbReference>
<dbReference type="InterPro" id="IPR000668">
    <property type="entry name" value="Peptidase_C1A_C"/>
</dbReference>
<dbReference type="InterPro" id="IPR013128">
    <property type="entry name" value="Peptidase_C1A"/>
</dbReference>
<sequence length="264" mass="31080">MFPPQKLASSVDLSVWMSPIIHQDDTKTCCANAFATICEYLIRRTNNCPYTMPCINLSRLFIYYNGQRKEQKTRHVQDLGVHQRNIALSMRKHGICEEEFWPYRMRLLNKQPSAAAYRQAKKYTVNLLSVPVTIEAIETCLHNQIPVPIDIIMDDETEQIIKTNHGFLDIQKLKDKRIDRNNLHTVLIVGYDRKEKYFIMRNSWGVAWGSNGYFYAPYEFILNRRRVSHADHLWTVTRIIPRPSKLPRVCQLIVPESKEDKYNY</sequence>